<sequence length="523" mass="59140">MTEEKKDNGAAKPTTAKTASGAASAATTPQEEEDMKSYYYPEREANLGEVKRGYGVWRSNTILSMIMILVPVIAVNLYYVYGKSDLFVDVFYKFSEMVLQEFESQPKTIYLIISVAFLTLMLLVLVISVVMSKRRRPVYLVDFAVFQPPEQYKITHEFFCKHTEQVGWFEQESIDFQKKLLYRTGLGNDTYFPGGITKEQPDTSMASAREEAMLVLSGCLDDLFAKTKIKPQDIDILIVNCSLFNPTPSLAAMMMNKYKMRHDCLSYNLAGMGCSAGVISIDLAKQLLQVHKNAVAVVLSTENITQNWYRGNDRSMLVTNTLFRMGGAAIMLSNKPKYYWTGKYKLIASVRVTKACVDDSYQAVFQMEDDKGNRGVRLATGRNLLVAVGDALKTNLTILGPMVLPWSEQIKFFLNLCQRKLSSKKIQPYVPNFKKAFQHFCIHAGGRAVIDGLEQNLNLTPRDVEPSRATLYRYGNTSSSSIWYELNYIEKQHHVKRGERAFQLAFGSGFKCNSAVWEALHDI</sequence>
<evidence type="ECO:0000313" key="7">
    <source>
        <dbReference type="Proteomes" id="UP000007797"/>
    </source>
</evidence>
<dbReference type="Gene3D" id="3.40.47.10">
    <property type="match status" value="1"/>
</dbReference>
<dbReference type="GO" id="GO:0016747">
    <property type="term" value="F:acyltransferase activity, transferring groups other than amino-acyl groups"/>
    <property type="evidence" value="ECO:0007669"/>
    <property type="project" value="InterPro"/>
</dbReference>
<feature type="domain" description="FAE" evidence="5">
    <location>
        <begin position="131"/>
        <end position="421"/>
    </location>
</feature>
<keyword evidence="1" id="KW-0012">Acyltransferase</keyword>
<feature type="domain" description="Chalcone/stilbene synthase C-terminal" evidence="4">
    <location>
        <begin position="440"/>
        <end position="515"/>
    </location>
</feature>
<dbReference type="Pfam" id="PF08392">
    <property type="entry name" value="FAE1_CUT1_RppA"/>
    <property type="match status" value="1"/>
</dbReference>
<dbReference type="RefSeq" id="XP_004354844.1">
    <property type="nucleotide sequence ID" value="XM_004354792.1"/>
</dbReference>
<dbReference type="EC" id="2.3.1.-" evidence="1"/>
<dbReference type="InterPro" id="IPR013601">
    <property type="entry name" value="FAE1_typ3_polyketide_synth"/>
</dbReference>
<feature type="region of interest" description="Disordered" evidence="2">
    <location>
        <begin position="1"/>
        <end position="33"/>
    </location>
</feature>
<dbReference type="InterPro" id="IPR012392">
    <property type="entry name" value="3-ktacl-CoA_syn"/>
</dbReference>
<comment type="pathway">
    <text evidence="1">Lipid metabolism; fatty acid biosynthesis.</text>
</comment>
<dbReference type="GO" id="GO:0016020">
    <property type="term" value="C:membrane"/>
    <property type="evidence" value="ECO:0007669"/>
    <property type="project" value="InterPro"/>
</dbReference>
<dbReference type="PIRSF" id="PIRSF036417">
    <property type="entry name" value="3-ktacl-CoA_syn"/>
    <property type="match status" value="1"/>
</dbReference>
<dbReference type="EMBL" id="GL883023">
    <property type="protein sequence ID" value="EGG16444.1"/>
    <property type="molecule type" value="Genomic_DNA"/>
</dbReference>
<feature type="compositionally biased region" description="Low complexity" evidence="2">
    <location>
        <begin position="10"/>
        <end position="29"/>
    </location>
</feature>
<proteinExistence type="inferred from homology"/>
<dbReference type="InterPro" id="IPR012328">
    <property type="entry name" value="Chalcone/stilbene_synt_C"/>
</dbReference>
<dbReference type="CDD" id="cd00831">
    <property type="entry name" value="CHS_like"/>
    <property type="match status" value="1"/>
</dbReference>
<comment type="similarity">
    <text evidence="1">Belongs to the thiolase-like superfamily. Chalcone/stilbene synthases family.</text>
</comment>
<evidence type="ECO:0000259" key="5">
    <source>
        <dbReference type="Pfam" id="PF08392"/>
    </source>
</evidence>
<evidence type="ECO:0000256" key="3">
    <source>
        <dbReference type="SAM" id="Phobius"/>
    </source>
</evidence>
<dbReference type="OrthoDB" id="329835at2759"/>
<keyword evidence="3" id="KW-0812">Transmembrane</keyword>
<feature type="transmembrane region" description="Helical" evidence="3">
    <location>
        <begin position="109"/>
        <end position="130"/>
    </location>
</feature>
<dbReference type="Pfam" id="PF02797">
    <property type="entry name" value="Chal_sti_synt_C"/>
    <property type="match status" value="1"/>
</dbReference>
<dbReference type="PANTHER" id="PTHR31561">
    <property type="entry name" value="3-KETOACYL-COA SYNTHASE"/>
    <property type="match status" value="1"/>
</dbReference>
<evidence type="ECO:0000313" key="6">
    <source>
        <dbReference type="EMBL" id="EGG16444.1"/>
    </source>
</evidence>
<dbReference type="UniPathway" id="UPA00094"/>
<evidence type="ECO:0000256" key="1">
    <source>
        <dbReference type="PIRNR" id="PIRNR036417"/>
    </source>
</evidence>
<protein>
    <recommendedName>
        <fullName evidence="1">3-ketoacyl-CoA synthase</fullName>
        <ecNumber evidence="1">2.3.1.-</ecNumber>
    </recommendedName>
</protein>
<name>F4Q6D4_CACFS</name>
<dbReference type="SUPFAM" id="SSF53901">
    <property type="entry name" value="Thiolase-like"/>
    <property type="match status" value="2"/>
</dbReference>
<keyword evidence="7" id="KW-1185">Reference proteome</keyword>
<reference evidence="7" key="1">
    <citation type="journal article" date="2011" name="Genome Res.">
        <title>Phylogeny-wide analysis of social amoeba genomes highlights ancient origins for complex intercellular communication.</title>
        <authorList>
            <person name="Heidel A.J."/>
            <person name="Lawal H.M."/>
            <person name="Felder M."/>
            <person name="Schilde C."/>
            <person name="Helps N.R."/>
            <person name="Tunggal B."/>
            <person name="Rivero F."/>
            <person name="John U."/>
            <person name="Schleicher M."/>
            <person name="Eichinger L."/>
            <person name="Platzer M."/>
            <person name="Noegel A.A."/>
            <person name="Schaap P."/>
            <person name="Gloeckner G."/>
        </authorList>
    </citation>
    <scope>NUCLEOTIDE SEQUENCE [LARGE SCALE GENOMIC DNA]</scope>
    <source>
        <strain evidence="7">SH3</strain>
    </source>
</reference>
<keyword evidence="3" id="KW-0472">Membrane</keyword>
<dbReference type="Proteomes" id="UP000007797">
    <property type="component" value="Unassembled WGS sequence"/>
</dbReference>
<dbReference type="STRING" id="1054147.F4Q6D4"/>
<dbReference type="OMA" id="WYELNFI"/>
<dbReference type="GeneID" id="14868492"/>
<dbReference type="GO" id="GO:0006633">
    <property type="term" value="P:fatty acid biosynthetic process"/>
    <property type="evidence" value="ECO:0007669"/>
    <property type="project" value="UniProtKB-UniPathway"/>
</dbReference>
<dbReference type="AlphaFoldDB" id="F4Q6D4"/>
<evidence type="ECO:0000256" key="2">
    <source>
        <dbReference type="SAM" id="MobiDB-lite"/>
    </source>
</evidence>
<accession>F4Q6D4</accession>
<organism evidence="6 7">
    <name type="scientific">Cavenderia fasciculata</name>
    <name type="common">Slime mold</name>
    <name type="synonym">Dictyostelium fasciculatum</name>
    <dbReference type="NCBI Taxonomy" id="261658"/>
    <lineage>
        <taxon>Eukaryota</taxon>
        <taxon>Amoebozoa</taxon>
        <taxon>Evosea</taxon>
        <taxon>Eumycetozoa</taxon>
        <taxon>Dictyostelia</taxon>
        <taxon>Acytosteliales</taxon>
        <taxon>Cavenderiaceae</taxon>
        <taxon>Cavenderia</taxon>
    </lineage>
</organism>
<keyword evidence="1" id="KW-0808">Transferase</keyword>
<feature type="transmembrane region" description="Helical" evidence="3">
    <location>
        <begin position="61"/>
        <end position="81"/>
    </location>
</feature>
<dbReference type="KEGG" id="dfa:DFA_08982"/>
<keyword evidence="3" id="KW-1133">Transmembrane helix</keyword>
<dbReference type="InterPro" id="IPR016039">
    <property type="entry name" value="Thiolase-like"/>
</dbReference>
<evidence type="ECO:0000259" key="4">
    <source>
        <dbReference type="Pfam" id="PF02797"/>
    </source>
</evidence>
<gene>
    <name evidence="6" type="primary">cutA</name>
    <name evidence="6" type="ORF">DFA_08982</name>
</gene>